<dbReference type="PROSITE" id="PS01063">
    <property type="entry name" value="SIGMA70_ECF"/>
    <property type="match status" value="1"/>
</dbReference>
<dbReference type="Gene3D" id="1.10.1740.10">
    <property type="match status" value="1"/>
</dbReference>
<evidence type="ECO:0000256" key="1">
    <source>
        <dbReference type="ARBA" id="ARBA00010641"/>
    </source>
</evidence>
<dbReference type="Pfam" id="PF04542">
    <property type="entry name" value="Sigma70_r2"/>
    <property type="match status" value="1"/>
</dbReference>
<evidence type="ECO:0000313" key="10">
    <source>
        <dbReference type="Proteomes" id="UP000501452"/>
    </source>
</evidence>
<dbReference type="CDD" id="cd06171">
    <property type="entry name" value="Sigma70_r4"/>
    <property type="match status" value="1"/>
</dbReference>
<keyword evidence="2 6" id="KW-0805">Transcription regulation</keyword>
<keyword evidence="4 6" id="KW-0238">DNA-binding</keyword>
<sequence length="197" mass="22123">MDERRAIERLKDGDPGGLEYLVRAHQVRAVRAAYLICRDRPLAEDVVQSAFVKSYEKIKGFDGGRPFGPWFIKIVVNGAIKAASRRERTVRYEGGSPDVVLEDPGTSPHRLLEESEERRRVWTALEKLPPAQRAAIVQRYYLGMSEAEIAGSENSPPGTIKWRLHAARRKLSNLLRPQFCEEPILSKDATEGGGDRG</sequence>
<keyword evidence="5 6" id="KW-0804">Transcription</keyword>
<dbReference type="InterPro" id="IPR014284">
    <property type="entry name" value="RNA_pol_sigma-70_dom"/>
</dbReference>
<dbReference type="RefSeq" id="WP_166177516.1">
    <property type="nucleotide sequence ID" value="NZ_CP045119.1"/>
</dbReference>
<dbReference type="PANTHER" id="PTHR43133">
    <property type="entry name" value="RNA POLYMERASE ECF-TYPE SIGMA FACTO"/>
    <property type="match status" value="1"/>
</dbReference>
<dbReference type="SUPFAM" id="SSF88946">
    <property type="entry name" value="Sigma2 domain of RNA polymerase sigma factors"/>
    <property type="match status" value="1"/>
</dbReference>
<dbReference type="GO" id="GO:0006352">
    <property type="term" value="P:DNA-templated transcription initiation"/>
    <property type="evidence" value="ECO:0007669"/>
    <property type="project" value="InterPro"/>
</dbReference>
<dbReference type="SUPFAM" id="SSF88659">
    <property type="entry name" value="Sigma3 and sigma4 domains of RNA polymerase sigma factors"/>
    <property type="match status" value="1"/>
</dbReference>
<feature type="domain" description="RNA polymerase sigma-70 region 2" evidence="7">
    <location>
        <begin position="21"/>
        <end position="88"/>
    </location>
</feature>
<comment type="similarity">
    <text evidence="1 6">Belongs to the sigma-70 factor family. ECF subfamily.</text>
</comment>
<accession>A0A6G8QBL9</accession>
<dbReference type="InterPro" id="IPR000838">
    <property type="entry name" value="RNA_pol_sigma70_ECF_CS"/>
</dbReference>
<dbReference type="InterPro" id="IPR007627">
    <property type="entry name" value="RNA_pol_sigma70_r2"/>
</dbReference>
<name>A0A6G8QBL9_9ACTN</name>
<dbReference type="AlphaFoldDB" id="A0A6G8QBL9"/>
<proteinExistence type="inferred from homology"/>
<keyword evidence="10" id="KW-1185">Reference proteome</keyword>
<dbReference type="NCBIfam" id="TIGR02937">
    <property type="entry name" value="sigma70-ECF"/>
    <property type="match status" value="1"/>
</dbReference>
<dbReference type="InterPro" id="IPR013249">
    <property type="entry name" value="RNA_pol_sigma70_r4_t2"/>
</dbReference>
<evidence type="ECO:0000259" key="8">
    <source>
        <dbReference type="Pfam" id="PF08281"/>
    </source>
</evidence>
<dbReference type="KEGG" id="rub:GBA63_15400"/>
<dbReference type="EMBL" id="CP045119">
    <property type="protein sequence ID" value="QIN83869.1"/>
    <property type="molecule type" value="Genomic_DNA"/>
</dbReference>
<dbReference type="InterPro" id="IPR036388">
    <property type="entry name" value="WH-like_DNA-bd_sf"/>
</dbReference>
<dbReference type="GO" id="GO:0003677">
    <property type="term" value="F:DNA binding"/>
    <property type="evidence" value="ECO:0007669"/>
    <property type="project" value="UniProtKB-KW"/>
</dbReference>
<gene>
    <name evidence="9" type="ORF">GBA63_15400</name>
</gene>
<feature type="domain" description="RNA polymerase sigma factor 70 region 4 type 2" evidence="8">
    <location>
        <begin position="119"/>
        <end position="171"/>
    </location>
</feature>
<dbReference type="GO" id="GO:0006950">
    <property type="term" value="P:response to stress"/>
    <property type="evidence" value="ECO:0007669"/>
    <property type="project" value="UniProtKB-ARBA"/>
</dbReference>
<reference evidence="9 10" key="1">
    <citation type="submission" date="2019-10" db="EMBL/GenBank/DDBJ databases">
        <title>Rubrobacter sp nov SCSIO 52090 isolated from a deep-sea sediment in the South China Sea.</title>
        <authorList>
            <person name="Chen R.W."/>
        </authorList>
    </citation>
    <scope>NUCLEOTIDE SEQUENCE [LARGE SCALE GENOMIC DNA]</scope>
    <source>
        <strain evidence="9 10">SCSIO 52909</strain>
    </source>
</reference>
<evidence type="ECO:0000256" key="5">
    <source>
        <dbReference type="ARBA" id="ARBA00023163"/>
    </source>
</evidence>
<evidence type="ECO:0000256" key="6">
    <source>
        <dbReference type="RuleBase" id="RU000716"/>
    </source>
</evidence>
<evidence type="ECO:0000259" key="7">
    <source>
        <dbReference type="Pfam" id="PF04542"/>
    </source>
</evidence>
<evidence type="ECO:0000256" key="2">
    <source>
        <dbReference type="ARBA" id="ARBA00023015"/>
    </source>
</evidence>
<dbReference type="InterPro" id="IPR013325">
    <property type="entry name" value="RNA_pol_sigma_r2"/>
</dbReference>
<dbReference type="GO" id="GO:0016987">
    <property type="term" value="F:sigma factor activity"/>
    <property type="evidence" value="ECO:0007669"/>
    <property type="project" value="UniProtKB-KW"/>
</dbReference>
<dbReference type="PANTHER" id="PTHR43133:SF51">
    <property type="entry name" value="RNA POLYMERASE SIGMA FACTOR"/>
    <property type="match status" value="1"/>
</dbReference>
<dbReference type="InterPro" id="IPR013324">
    <property type="entry name" value="RNA_pol_sigma_r3/r4-like"/>
</dbReference>
<dbReference type="Proteomes" id="UP000501452">
    <property type="component" value="Chromosome"/>
</dbReference>
<keyword evidence="3 6" id="KW-0731">Sigma factor</keyword>
<evidence type="ECO:0000313" key="9">
    <source>
        <dbReference type="EMBL" id="QIN83869.1"/>
    </source>
</evidence>
<evidence type="ECO:0000256" key="4">
    <source>
        <dbReference type="ARBA" id="ARBA00023125"/>
    </source>
</evidence>
<dbReference type="Pfam" id="PF08281">
    <property type="entry name" value="Sigma70_r4_2"/>
    <property type="match status" value="1"/>
</dbReference>
<dbReference type="Gene3D" id="1.10.10.10">
    <property type="entry name" value="Winged helix-like DNA-binding domain superfamily/Winged helix DNA-binding domain"/>
    <property type="match status" value="1"/>
</dbReference>
<protein>
    <recommendedName>
        <fullName evidence="6">RNA polymerase sigma factor</fullName>
    </recommendedName>
</protein>
<evidence type="ECO:0000256" key="3">
    <source>
        <dbReference type="ARBA" id="ARBA00023082"/>
    </source>
</evidence>
<organism evidence="9 10">
    <name type="scientific">Rubrobacter tropicus</name>
    <dbReference type="NCBI Taxonomy" id="2653851"/>
    <lineage>
        <taxon>Bacteria</taxon>
        <taxon>Bacillati</taxon>
        <taxon>Actinomycetota</taxon>
        <taxon>Rubrobacteria</taxon>
        <taxon>Rubrobacterales</taxon>
        <taxon>Rubrobacteraceae</taxon>
        <taxon>Rubrobacter</taxon>
    </lineage>
</organism>
<dbReference type="InterPro" id="IPR039425">
    <property type="entry name" value="RNA_pol_sigma-70-like"/>
</dbReference>